<dbReference type="PROSITE" id="PS51371">
    <property type="entry name" value="CBS"/>
    <property type="match status" value="2"/>
</dbReference>
<comment type="caution">
    <text evidence="4">The sequence shown here is derived from an EMBL/GenBank/DDBJ whole genome shotgun (WGS) entry which is preliminary data.</text>
</comment>
<evidence type="ECO:0000256" key="1">
    <source>
        <dbReference type="ARBA" id="ARBA00022737"/>
    </source>
</evidence>
<evidence type="ECO:0000313" key="5">
    <source>
        <dbReference type="Proteomes" id="UP000266723"/>
    </source>
</evidence>
<keyword evidence="5" id="KW-1185">Reference proteome</keyword>
<dbReference type="Pfam" id="PF00571">
    <property type="entry name" value="CBS"/>
    <property type="match status" value="2"/>
</dbReference>
<reference evidence="4 5" key="1">
    <citation type="journal article" date="2020" name="BMC Genomics">
        <title>Intraspecific diversification of the crop wild relative Brassica cretica Lam. using demographic model selection.</title>
        <authorList>
            <person name="Kioukis A."/>
            <person name="Michalopoulou V.A."/>
            <person name="Briers L."/>
            <person name="Pirintsos S."/>
            <person name="Studholme D.J."/>
            <person name="Pavlidis P."/>
            <person name="Sarris P.F."/>
        </authorList>
    </citation>
    <scope>NUCLEOTIDE SEQUENCE [LARGE SCALE GENOMIC DNA]</scope>
    <source>
        <strain evidence="5">cv. PFS-1207/04</strain>
    </source>
</reference>
<dbReference type="Gene3D" id="3.10.580.10">
    <property type="entry name" value="CBS-domain"/>
    <property type="match status" value="1"/>
</dbReference>
<evidence type="ECO:0000256" key="2">
    <source>
        <dbReference type="PROSITE-ProRule" id="PRU00703"/>
    </source>
</evidence>
<dbReference type="Proteomes" id="UP000266723">
    <property type="component" value="Unassembled WGS sequence"/>
</dbReference>
<protein>
    <recommendedName>
        <fullName evidence="3">CBS domain-containing protein</fullName>
    </recommendedName>
</protein>
<dbReference type="SMART" id="SM00116">
    <property type="entry name" value="CBS"/>
    <property type="match status" value="2"/>
</dbReference>
<feature type="domain" description="CBS" evidence="3">
    <location>
        <begin position="167"/>
        <end position="224"/>
    </location>
</feature>
<name>A0ABQ7BIC1_BRACR</name>
<gene>
    <name evidence="4" type="ORF">DY000_02036624</name>
</gene>
<keyword evidence="2" id="KW-0129">CBS domain</keyword>
<evidence type="ECO:0000313" key="4">
    <source>
        <dbReference type="EMBL" id="KAF3531880.1"/>
    </source>
</evidence>
<dbReference type="SUPFAM" id="SSF54631">
    <property type="entry name" value="CBS-domain pair"/>
    <property type="match status" value="1"/>
</dbReference>
<feature type="domain" description="CBS" evidence="3">
    <location>
        <begin position="72"/>
        <end position="131"/>
    </location>
</feature>
<organism evidence="4 5">
    <name type="scientific">Brassica cretica</name>
    <name type="common">Mustard</name>
    <dbReference type="NCBI Taxonomy" id="69181"/>
    <lineage>
        <taxon>Eukaryota</taxon>
        <taxon>Viridiplantae</taxon>
        <taxon>Streptophyta</taxon>
        <taxon>Embryophyta</taxon>
        <taxon>Tracheophyta</taxon>
        <taxon>Spermatophyta</taxon>
        <taxon>Magnoliopsida</taxon>
        <taxon>eudicotyledons</taxon>
        <taxon>Gunneridae</taxon>
        <taxon>Pentapetalae</taxon>
        <taxon>rosids</taxon>
        <taxon>malvids</taxon>
        <taxon>Brassicales</taxon>
        <taxon>Brassicaceae</taxon>
        <taxon>Brassiceae</taxon>
        <taxon>Brassica</taxon>
    </lineage>
</organism>
<dbReference type="CDD" id="cd17789">
    <property type="entry name" value="CBS_pair_plant_CBSX"/>
    <property type="match status" value="1"/>
</dbReference>
<dbReference type="PANTHER" id="PTHR48108">
    <property type="entry name" value="CBS DOMAIN-CONTAINING PROTEIN CBSX2, CHLOROPLASTIC"/>
    <property type="match status" value="1"/>
</dbReference>
<keyword evidence="1" id="KW-0677">Repeat</keyword>
<proteinExistence type="predicted"/>
<dbReference type="InterPro" id="IPR046342">
    <property type="entry name" value="CBS_dom_sf"/>
</dbReference>
<dbReference type="InterPro" id="IPR051462">
    <property type="entry name" value="CBS_domain-containing"/>
</dbReference>
<dbReference type="PANTHER" id="PTHR48108:SF24">
    <property type="entry name" value="CBS DOMAIN-CONTAINING PROTEIN CBSX2, CHLOROPLASTIC"/>
    <property type="match status" value="1"/>
</dbReference>
<evidence type="ECO:0000259" key="3">
    <source>
        <dbReference type="PROSITE" id="PS51371"/>
    </source>
</evidence>
<accession>A0ABQ7BIC1</accession>
<dbReference type="EMBL" id="QGKV02001507">
    <property type="protein sequence ID" value="KAF3531880.1"/>
    <property type="molecule type" value="Genomic_DNA"/>
</dbReference>
<sequence>MSSITLPITRLPLLNPTSSSSFSLPPPPLSNPRRRSTFSPLLITASAVFAAPSDVYNSVPAKNGGYTVGDFMTGRQHLHVVKPSTSVDDALELLVEKKVTGLPVIDDDWNLVGVVSDYDLLALDSISGRSSQNDTNMFPNVDSSWKTFNELQKLISKTHGQVVGDFMTPSPLVVRGSTNLEDAARLLLETKFRRLPVVDSDGKLIGILTRGNVVRAALQIKRETENST</sequence>
<dbReference type="InterPro" id="IPR000644">
    <property type="entry name" value="CBS_dom"/>
</dbReference>